<dbReference type="EMBL" id="BONY01000028">
    <property type="protein sequence ID" value="GIH06623.1"/>
    <property type="molecule type" value="Genomic_DNA"/>
</dbReference>
<reference evidence="2" key="1">
    <citation type="submission" date="2021-01" db="EMBL/GenBank/DDBJ databases">
        <title>Whole genome shotgun sequence of Rhizocola hellebori NBRC 109834.</title>
        <authorList>
            <person name="Komaki H."/>
            <person name="Tamura T."/>
        </authorList>
    </citation>
    <scope>NUCLEOTIDE SEQUENCE</scope>
    <source>
        <strain evidence="2">NBRC 109834</strain>
    </source>
</reference>
<proteinExistence type="predicted"/>
<dbReference type="InterPro" id="IPR029058">
    <property type="entry name" value="AB_hydrolase_fold"/>
</dbReference>
<gene>
    <name evidence="2" type="ORF">Rhe02_46900</name>
</gene>
<comment type="caution">
    <text evidence="2">The sequence shown here is derived from an EMBL/GenBank/DDBJ whole genome shotgun (WGS) entry which is preliminary data.</text>
</comment>
<feature type="domain" description="DUF1023" evidence="1">
    <location>
        <begin position="53"/>
        <end position="228"/>
    </location>
</feature>
<evidence type="ECO:0000259" key="1">
    <source>
        <dbReference type="Pfam" id="PF06259"/>
    </source>
</evidence>
<organism evidence="2 3">
    <name type="scientific">Rhizocola hellebori</name>
    <dbReference type="NCBI Taxonomy" id="1392758"/>
    <lineage>
        <taxon>Bacteria</taxon>
        <taxon>Bacillati</taxon>
        <taxon>Actinomycetota</taxon>
        <taxon>Actinomycetes</taxon>
        <taxon>Micromonosporales</taxon>
        <taxon>Micromonosporaceae</taxon>
        <taxon>Rhizocola</taxon>
    </lineage>
</organism>
<dbReference type="Proteomes" id="UP000612899">
    <property type="component" value="Unassembled WGS sequence"/>
</dbReference>
<evidence type="ECO:0000313" key="3">
    <source>
        <dbReference type="Proteomes" id="UP000612899"/>
    </source>
</evidence>
<dbReference type="InterPro" id="IPR010427">
    <property type="entry name" value="DUF1023"/>
</dbReference>
<dbReference type="RefSeq" id="WP_203910433.1">
    <property type="nucleotide sequence ID" value="NZ_BONY01000028.1"/>
</dbReference>
<name>A0A8J3QBG8_9ACTN</name>
<accession>A0A8J3QBG8</accession>
<dbReference type="Gene3D" id="3.40.50.1820">
    <property type="entry name" value="alpha/beta hydrolase"/>
    <property type="match status" value="1"/>
</dbReference>
<dbReference type="AlphaFoldDB" id="A0A8J3QBG8"/>
<dbReference type="Pfam" id="PF06259">
    <property type="entry name" value="Abhydrolase_8"/>
    <property type="match status" value="1"/>
</dbReference>
<protein>
    <recommendedName>
        <fullName evidence="1">DUF1023 domain-containing protein</fullName>
    </recommendedName>
</protein>
<dbReference type="SUPFAM" id="SSF53474">
    <property type="entry name" value="alpha/beta-Hydrolases"/>
    <property type="match status" value="1"/>
</dbReference>
<evidence type="ECO:0000313" key="2">
    <source>
        <dbReference type="EMBL" id="GIH06623.1"/>
    </source>
</evidence>
<keyword evidence="3" id="KW-1185">Reference proteome</keyword>
<sequence length="272" mass="27983">MTSAVFLAALFTPAQARSLEPMPVSWDYSAVAQAMRDAGYGDLAAARQFAAFDPSGDGRAVEVLGDLSSARHVVVLVPGSDTTLADFDRGLGGVARRAPAVQARSLREAILARHPQAQVAVVAWLGYDPPEGLGMAAVRQDRAADGAAALARFVAALPPQATVTVIGHSYGTVVMALAAPAFGPRVTDLVALASPGLSARATTDLSPHARLWTATAPTDWIGHVPHLRIGNIGHGPIPADALELPTNGVDGHDGYLTPGSATLTALADLVAR</sequence>